<reference evidence="1" key="1">
    <citation type="journal article" date="2020" name="mSystems">
        <title>Genome- and Community-Level Interaction Insights into Carbon Utilization and Element Cycling Functions of Hydrothermarchaeota in Hydrothermal Sediment.</title>
        <authorList>
            <person name="Zhou Z."/>
            <person name="Liu Y."/>
            <person name="Xu W."/>
            <person name="Pan J."/>
            <person name="Luo Z.H."/>
            <person name="Li M."/>
        </authorList>
    </citation>
    <scope>NUCLEOTIDE SEQUENCE [LARGE SCALE GENOMIC DNA]</scope>
    <source>
        <strain evidence="1">SpSt-695</strain>
    </source>
</reference>
<evidence type="ECO:0000313" key="1">
    <source>
        <dbReference type="EMBL" id="HGK53553.1"/>
    </source>
</evidence>
<name>A0A7V3ZSG6_UNCW3</name>
<comment type="caution">
    <text evidence="1">The sequence shown here is derived from an EMBL/GenBank/DDBJ whole genome shotgun (WGS) entry which is preliminary data.</text>
</comment>
<protein>
    <submittedName>
        <fullName evidence="1">Asparagine synthetase B</fullName>
    </submittedName>
</protein>
<accession>A0A7V3ZSG6</accession>
<gene>
    <name evidence="1" type="ORF">ENU72_00835</name>
</gene>
<proteinExistence type="predicted"/>
<organism evidence="1">
    <name type="scientific">candidate division WOR-3 bacterium</name>
    <dbReference type="NCBI Taxonomy" id="2052148"/>
    <lineage>
        <taxon>Bacteria</taxon>
        <taxon>Bacteria division WOR-3</taxon>
    </lineage>
</organism>
<dbReference type="AlphaFoldDB" id="A0A7V3ZSG6"/>
<dbReference type="EMBL" id="DTDP01000032">
    <property type="protein sequence ID" value="HGK53553.1"/>
    <property type="molecule type" value="Genomic_DNA"/>
</dbReference>
<sequence length="377" mass="43587">MYNLLLKGINVEWLLYYRGGSFLIDASEEVKKMCIDFGVTFEMISDLETAILYDKIEKNNMNRIILETAPKLAVYIPPYAEPWDDAVTLALEYAKVPYSRIYDEEIIKGELKNYDWLHMHHEDFTGQYSKFYPAYGNTEWYREMVETDRKIARRLGFRNTQELKREVAVRIREFVRNGGFLFSMCLAPTTMDIALAAKDVDICDTPYDSSPPDLDANNKLDYKECIAFENFKVYTSYLVNEHSDIDVSDEAILRGPESYFTLFEFSAKYDPVPSMLVQNHVNAVKEFLGRDTGFRKNLLKPRVVILGEVNGTDEVKYIYGSFGKGFFTYLGGHDPEDYQHFIGDPPTDLSKYPNSPGYRLILNNILFPASQPRKLKT</sequence>